<accession>A0A6I4TK52</accession>
<feature type="chain" id="PRO_5026348191" description="Fimbria/pilus periplasmic chaperone" evidence="1">
    <location>
        <begin position="33"/>
        <end position="310"/>
    </location>
</feature>
<dbReference type="AlphaFoldDB" id="A0A6I4TK52"/>
<feature type="signal peptide" evidence="1">
    <location>
        <begin position="1"/>
        <end position="32"/>
    </location>
</feature>
<evidence type="ECO:0008006" key="4">
    <source>
        <dbReference type="Google" id="ProtNLM"/>
    </source>
</evidence>
<dbReference type="RefSeq" id="WP_160595500.1">
    <property type="nucleotide sequence ID" value="NZ_WTYI01000001.1"/>
</dbReference>
<evidence type="ECO:0000313" key="3">
    <source>
        <dbReference type="Proteomes" id="UP000432727"/>
    </source>
</evidence>
<protein>
    <recommendedName>
        <fullName evidence="4">Fimbria/pilus periplasmic chaperone</fullName>
    </recommendedName>
</protein>
<evidence type="ECO:0000313" key="2">
    <source>
        <dbReference type="EMBL" id="MXO96392.1"/>
    </source>
</evidence>
<dbReference type="EMBL" id="WTYI01000001">
    <property type="protein sequence ID" value="MXO96392.1"/>
    <property type="molecule type" value="Genomic_DNA"/>
</dbReference>
<organism evidence="2 3">
    <name type="scientific">Qipengyuania aquimaris</name>
    <dbReference type="NCBI Taxonomy" id="255984"/>
    <lineage>
        <taxon>Bacteria</taxon>
        <taxon>Pseudomonadati</taxon>
        <taxon>Pseudomonadota</taxon>
        <taxon>Alphaproteobacteria</taxon>
        <taxon>Sphingomonadales</taxon>
        <taxon>Erythrobacteraceae</taxon>
        <taxon>Qipengyuania</taxon>
    </lineage>
</organism>
<keyword evidence="3" id="KW-1185">Reference proteome</keyword>
<name>A0A6I4TK52_9SPHN</name>
<proteinExistence type="predicted"/>
<keyword evidence="1" id="KW-0732">Signal</keyword>
<dbReference type="SUPFAM" id="SSF49354">
    <property type="entry name" value="PapD-like"/>
    <property type="match status" value="1"/>
</dbReference>
<dbReference type="InterPro" id="IPR008962">
    <property type="entry name" value="PapD-like_sf"/>
</dbReference>
<dbReference type="Proteomes" id="UP000432727">
    <property type="component" value="Unassembled WGS sequence"/>
</dbReference>
<reference evidence="2 3" key="1">
    <citation type="submission" date="2019-12" db="EMBL/GenBank/DDBJ databases">
        <title>Genomic-based taxomic classification of the family Erythrobacteraceae.</title>
        <authorList>
            <person name="Xu L."/>
        </authorList>
    </citation>
    <scope>NUCLEOTIDE SEQUENCE [LARGE SCALE GENOMIC DNA]</scope>
    <source>
        <strain evidence="2 3">JCM 12189</strain>
    </source>
</reference>
<dbReference type="OrthoDB" id="6658153at2"/>
<gene>
    <name evidence="2" type="ORF">GRI34_08155</name>
</gene>
<comment type="caution">
    <text evidence="2">The sequence shown here is derived from an EMBL/GenBank/DDBJ whole genome shotgun (WGS) entry which is preliminary data.</text>
</comment>
<sequence>MKSGSNFAKSKLAAAAMVVASTLALGSGTSVAQDAAAQAAPSPPAGSVSGLGDVNLFPKRVVIDGRRAIATVGLYNKAVDPGDYEIKIVDMAMTPQGQLISFDNGLDEETKAKVRTASQMLRYSPRRVRLASTESQLIRVMARGSSDLPDGEYRSHFMVTSVPDAEGFSIEDATGAQQADGIGVTIRPRFGIAIPVIVRVGETTLDVSITGSTLLTARDGTQAVGFILNRSGTRSAFGDVIIKAAGSAEPIAVSRGVGIYPEIDAREVIVPINPETDPALLTSGARLQIEFVDDDFAPGSKLAEHSFVVP</sequence>
<evidence type="ECO:0000256" key="1">
    <source>
        <dbReference type="SAM" id="SignalP"/>
    </source>
</evidence>